<dbReference type="Proteomes" id="UP000244128">
    <property type="component" value="Unassembled WGS sequence"/>
</dbReference>
<name>A0A2T5HH16_9PROT</name>
<evidence type="ECO:0000313" key="2">
    <source>
        <dbReference type="Proteomes" id="UP000244128"/>
    </source>
</evidence>
<evidence type="ECO:0000313" key="1">
    <source>
        <dbReference type="EMBL" id="PTQ70865.1"/>
    </source>
</evidence>
<proteinExistence type="predicted"/>
<organism evidence="1 2">
    <name type="scientific">Nitrosomonas oligotropha</name>
    <dbReference type="NCBI Taxonomy" id="42354"/>
    <lineage>
        <taxon>Bacteria</taxon>
        <taxon>Pseudomonadati</taxon>
        <taxon>Pseudomonadota</taxon>
        <taxon>Betaproteobacteria</taxon>
        <taxon>Nitrosomonadales</taxon>
        <taxon>Nitrosomonadaceae</taxon>
        <taxon>Nitrosomonas</taxon>
    </lineage>
</organism>
<sequence length="265" mass="28541">MFGVSVPSDVDEETKALGIPRVHMTGGFSDYFIDKDGNKLASKFISGPFYDIPSAKDHPGLIYRPTDAGIGGNALFADGTRWRAVGGAINLLLKYNVAPTRSATPVSVAKFVLPYSPIEGSLWQDGDLMEFTSVIERTSTDAGDNTKTIYRDVHIGSNATMANNNAIASTTTSAANDGIPELMLRFRRIDATTIQHLGIRVNAFDNWGGPSTNNPHSAFGITDFENMDRDNMNVDFGLHFSAAPTVDAARLYFVLARLVTCGPGA</sequence>
<accession>A0A2T5HH16</accession>
<dbReference type="AlphaFoldDB" id="A0A2T5HH16"/>
<reference evidence="1 2" key="1">
    <citation type="submission" date="2018-04" db="EMBL/GenBank/DDBJ databases">
        <title>Active sludge and wastewater microbial communities from Klosterneuburg, Austria.</title>
        <authorList>
            <person name="Wagner M."/>
        </authorList>
    </citation>
    <scope>NUCLEOTIDE SEQUENCE [LARGE SCALE GENOMIC DNA]</scope>
    <source>
        <strain evidence="1 2">Nm49</strain>
    </source>
</reference>
<gene>
    <name evidence="1" type="ORF">C8R26_13152</name>
</gene>
<dbReference type="EMBL" id="QAOI01000031">
    <property type="protein sequence ID" value="PTQ70865.1"/>
    <property type="molecule type" value="Genomic_DNA"/>
</dbReference>
<protein>
    <submittedName>
        <fullName evidence="1">Uncharacterized protein</fullName>
    </submittedName>
</protein>
<comment type="caution">
    <text evidence="1">The sequence shown here is derived from an EMBL/GenBank/DDBJ whole genome shotgun (WGS) entry which is preliminary data.</text>
</comment>